<organism evidence="1 2">
    <name type="scientific">Synaphobranchus kaupii</name>
    <name type="common">Kaup's arrowtooth eel</name>
    <dbReference type="NCBI Taxonomy" id="118154"/>
    <lineage>
        <taxon>Eukaryota</taxon>
        <taxon>Metazoa</taxon>
        <taxon>Chordata</taxon>
        <taxon>Craniata</taxon>
        <taxon>Vertebrata</taxon>
        <taxon>Euteleostomi</taxon>
        <taxon>Actinopterygii</taxon>
        <taxon>Neopterygii</taxon>
        <taxon>Teleostei</taxon>
        <taxon>Anguilliformes</taxon>
        <taxon>Synaphobranchidae</taxon>
        <taxon>Synaphobranchus</taxon>
    </lineage>
</organism>
<keyword evidence="2" id="KW-1185">Reference proteome</keyword>
<protein>
    <submittedName>
        <fullName evidence="1">Uncharacterized protein</fullName>
    </submittedName>
</protein>
<dbReference type="EMBL" id="JAINUF010000015">
    <property type="protein sequence ID" value="KAJ8340920.1"/>
    <property type="molecule type" value="Genomic_DNA"/>
</dbReference>
<proteinExistence type="predicted"/>
<sequence length="159" mass="17392">MAAVTQTLTGTAGLWRTGYVLCSLLLVLEAWTPKKWRASVPAGRMTPTLFWSLPGWWTPIPLCGTALGVPTVTQARHGAVQKTHRCKCTFHQTTKRDTHNAHVQTTVSLHLAAGAHFFSKTECSQIPVLRGTMGGKTFIVCLRSSRVIMQCACDCLKAL</sequence>
<evidence type="ECO:0000313" key="1">
    <source>
        <dbReference type="EMBL" id="KAJ8340920.1"/>
    </source>
</evidence>
<comment type="caution">
    <text evidence="1">The sequence shown here is derived from an EMBL/GenBank/DDBJ whole genome shotgun (WGS) entry which is preliminary data.</text>
</comment>
<evidence type="ECO:0000313" key="2">
    <source>
        <dbReference type="Proteomes" id="UP001152622"/>
    </source>
</evidence>
<dbReference type="Proteomes" id="UP001152622">
    <property type="component" value="Chromosome 15"/>
</dbReference>
<accession>A0A9Q1IHN5</accession>
<gene>
    <name evidence="1" type="ORF">SKAU_G00332110</name>
</gene>
<reference evidence="1" key="1">
    <citation type="journal article" date="2023" name="Science">
        <title>Genome structures resolve the early diversification of teleost fishes.</title>
        <authorList>
            <person name="Parey E."/>
            <person name="Louis A."/>
            <person name="Montfort J."/>
            <person name="Bouchez O."/>
            <person name="Roques C."/>
            <person name="Iampietro C."/>
            <person name="Lluch J."/>
            <person name="Castinel A."/>
            <person name="Donnadieu C."/>
            <person name="Desvignes T."/>
            <person name="Floi Bucao C."/>
            <person name="Jouanno E."/>
            <person name="Wen M."/>
            <person name="Mejri S."/>
            <person name="Dirks R."/>
            <person name="Jansen H."/>
            <person name="Henkel C."/>
            <person name="Chen W.J."/>
            <person name="Zahm M."/>
            <person name="Cabau C."/>
            <person name="Klopp C."/>
            <person name="Thompson A.W."/>
            <person name="Robinson-Rechavi M."/>
            <person name="Braasch I."/>
            <person name="Lecointre G."/>
            <person name="Bobe J."/>
            <person name="Postlethwait J.H."/>
            <person name="Berthelot C."/>
            <person name="Roest Crollius H."/>
            <person name="Guiguen Y."/>
        </authorList>
    </citation>
    <scope>NUCLEOTIDE SEQUENCE</scope>
    <source>
        <strain evidence="1">WJC10195</strain>
    </source>
</reference>
<name>A0A9Q1IHN5_SYNKA</name>
<dbReference type="AlphaFoldDB" id="A0A9Q1IHN5"/>